<evidence type="ECO:0000313" key="1">
    <source>
        <dbReference type="EMBL" id="SVD86374.1"/>
    </source>
</evidence>
<dbReference type="EMBL" id="UINC01178298">
    <property type="protein sequence ID" value="SVD86374.1"/>
    <property type="molecule type" value="Genomic_DNA"/>
</dbReference>
<sequence length="31" mass="3189">MGAGATDKVVGSFVIISQLSVKQGTLFVATY</sequence>
<accession>A0A382YT38</accession>
<gene>
    <name evidence="1" type="ORF">METZ01_LOCUS439228</name>
</gene>
<dbReference type="AlphaFoldDB" id="A0A382YT38"/>
<proteinExistence type="predicted"/>
<name>A0A382YT38_9ZZZZ</name>
<reference evidence="1" key="1">
    <citation type="submission" date="2018-05" db="EMBL/GenBank/DDBJ databases">
        <authorList>
            <person name="Lanie J.A."/>
            <person name="Ng W.-L."/>
            <person name="Kazmierczak K.M."/>
            <person name="Andrzejewski T.M."/>
            <person name="Davidsen T.M."/>
            <person name="Wayne K.J."/>
            <person name="Tettelin H."/>
            <person name="Glass J.I."/>
            <person name="Rusch D."/>
            <person name="Podicherti R."/>
            <person name="Tsui H.-C.T."/>
            <person name="Winkler M.E."/>
        </authorList>
    </citation>
    <scope>NUCLEOTIDE SEQUENCE</scope>
</reference>
<protein>
    <submittedName>
        <fullName evidence="1">Uncharacterized protein</fullName>
    </submittedName>
</protein>
<organism evidence="1">
    <name type="scientific">marine metagenome</name>
    <dbReference type="NCBI Taxonomy" id="408172"/>
    <lineage>
        <taxon>unclassified sequences</taxon>
        <taxon>metagenomes</taxon>
        <taxon>ecological metagenomes</taxon>
    </lineage>
</organism>